<feature type="transmembrane region" description="Helical" evidence="5">
    <location>
        <begin position="254"/>
        <end position="274"/>
    </location>
</feature>
<dbReference type="InterPro" id="IPR017452">
    <property type="entry name" value="GPCR_Rhodpsn_7TM"/>
</dbReference>
<gene>
    <name evidence="7" type="ORF">QR680_009805</name>
</gene>
<dbReference type="GO" id="GO:0016020">
    <property type="term" value="C:membrane"/>
    <property type="evidence" value="ECO:0007669"/>
    <property type="project" value="UniProtKB-SubCell"/>
</dbReference>
<dbReference type="Proteomes" id="UP001175271">
    <property type="component" value="Unassembled WGS sequence"/>
</dbReference>
<protein>
    <recommendedName>
        <fullName evidence="6">G-protein coupled receptors family 1 profile domain-containing protein</fullName>
    </recommendedName>
</protein>
<dbReference type="AlphaFoldDB" id="A0AA39INN0"/>
<dbReference type="InterPro" id="IPR019408">
    <property type="entry name" value="7TM_GPCR_serpentine_rcpt_Srab"/>
</dbReference>
<dbReference type="EMBL" id="JAUCMV010000001">
    <property type="protein sequence ID" value="KAK0426612.1"/>
    <property type="molecule type" value="Genomic_DNA"/>
</dbReference>
<reference evidence="7" key="1">
    <citation type="submission" date="2023-06" db="EMBL/GenBank/DDBJ databases">
        <title>Genomic analysis of the entomopathogenic nematode Steinernema hermaphroditum.</title>
        <authorList>
            <person name="Schwarz E.M."/>
            <person name="Heppert J.K."/>
            <person name="Baniya A."/>
            <person name="Schwartz H.T."/>
            <person name="Tan C.-H."/>
            <person name="Antoshechkin I."/>
            <person name="Sternberg P.W."/>
            <person name="Goodrich-Blair H."/>
            <person name="Dillman A.R."/>
        </authorList>
    </citation>
    <scope>NUCLEOTIDE SEQUENCE</scope>
    <source>
        <strain evidence="7">PS9179</strain>
        <tissue evidence="7">Whole animal</tissue>
    </source>
</reference>
<feature type="transmembrane region" description="Helical" evidence="5">
    <location>
        <begin position="103"/>
        <end position="123"/>
    </location>
</feature>
<evidence type="ECO:0000256" key="5">
    <source>
        <dbReference type="SAM" id="Phobius"/>
    </source>
</evidence>
<evidence type="ECO:0000313" key="7">
    <source>
        <dbReference type="EMBL" id="KAK0426612.1"/>
    </source>
</evidence>
<dbReference type="PROSITE" id="PS50262">
    <property type="entry name" value="G_PROTEIN_RECEP_F1_2"/>
    <property type="match status" value="1"/>
</dbReference>
<evidence type="ECO:0000256" key="4">
    <source>
        <dbReference type="ARBA" id="ARBA00023136"/>
    </source>
</evidence>
<comment type="subcellular location">
    <subcellularLocation>
        <location evidence="1">Membrane</location>
        <topology evidence="1">Multi-pass membrane protein</topology>
    </subcellularLocation>
</comment>
<organism evidence="7 8">
    <name type="scientific">Steinernema hermaphroditum</name>
    <dbReference type="NCBI Taxonomy" id="289476"/>
    <lineage>
        <taxon>Eukaryota</taxon>
        <taxon>Metazoa</taxon>
        <taxon>Ecdysozoa</taxon>
        <taxon>Nematoda</taxon>
        <taxon>Chromadorea</taxon>
        <taxon>Rhabditida</taxon>
        <taxon>Tylenchina</taxon>
        <taxon>Panagrolaimomorpha</taxon>
        <taxon>Strongyloidoidea</taxon>
        <taxon>Steinernematidae</taxon>
        <taxon>Steinernema</taxon>
    </lineage>
</organism>
<keyword evidence="3 5" id="KW-1133">Transmembrane helix</keyword>
<evidence type="ECO:0000259" key="6">
    <source>
        <dbReference type="PROSITE" id="PS50262"/>
    </source>
</evidence>
<feature type="transmembrane region" description="Helical" evidence="5">
    <location>
        <begin position="12"/>
        <end position="36"/>
    </location>
</feature>
<dbReference type="SUPFAM" id="SSF81321">
    <property type="entry name" value="Family A G protein-coupled receptor-like"/>
    <property type="match status" value="1"/>
</dbReference>
<dbReference type="PANTHER" id="PTHR23128:SF132">
    <property type="entry name" value="SERPENTINE RECEPTOR, CLASS E (EPSILON)-RELATED"/>
    <property type="match status" value="1"/>
</dbReference>
<dbReference type="PANTHER" id="PTHR23128">
    <property type="entry name" value="SERPENTINE RECEPTOR, CLASS E (EPSILON)-RELATED"/>
    <property type="match status" value="1"/>
</dbReference>
<proteinExistence type="predicted"/>
<feature type="domain" description="G-protein coupled receptors family 1 profile" evidence="6">
    <location>
        <begin position="27"/>
        <end position="311"/>
    </location>
</feature>
<dbReference type="Pfam" id="PF10292">
    <property type="entry name" value="7TM_GPCR_Srab"/>
    <property type="match status" value="1"/>
</dbReference>
<accession>A0AA39INN0</accession>
<keyword evidence="2 5" id="KW-0812">Transmembrane</keyword>
<evidence type="ECO:0000256" key="3">
    <source>
        <dbReference type="ARBA" id="ARBA00022989"/>
    </source>
</evidence>
<feature type="transmembrane region" description="Helical" evidence="5">
    <location>
        <begin position="48"/>
        <end position="68"/>
    </location>
</feature>
<sequence length="525" mass="60703">MPALSQMSNTPFAMFLQFVEIALFCCGFITQFYFLVRMRRVSLLHFNLKVLLGSFSVAYVIVAVARLMNYVEDWIDPYSDSDSLTVPQARRCFIRRLFYDTAINVISIAMATFAFERLFATIYSHNYEKHRRRMAGMLLGLLVWLISFAGSLAMFTENLISYDFWNRRIPFNSCDILQTFPKALQAIAVIALLCYTLTALVRPPVPTPLTLKFQAFVTVHAHNRRVSKEICLAESTHSLSLRYQHAENISTTRFLSVIVGTFGVDLFCSCFTLFYVTLNKGSSSDSVVVDVLSVAYNIVDAAYSFLFPVMCILLHRPLRDQLKEDLRTIVCWKKWNGDGSSRPQIRSVSGKHLPFTTMSLSLVTPRVVSRVTLLRAVCLRSASSFARPTANFQVKVDANEKGHFQYERDVSRDSRYANPQKQGDTPMRFMFRRLGHAYEVYPIFVLTGWWLFLFTVAVVFSFEKLEVWFDRTQDKAPWDWSRIRENYWKKSTLLFDLDGRTHQRLEIMEKLQDQMMEAANKRNAN</sequence>
<comment type="caution">
    <text evidence="7">The sequence shown here is derived from an EMBL/GenBank/DDBJ whole genome shotgun (WGS) entry which is preliminary data.</text>
</comment>
<evidence type="ECO:0000256" key="1">
    <source>
        <dbReference type="ARBA" id="ARBA00004141"/>
    </source>
</evidence>
<evidence type="ECO:0000313" key="8">
    <source>
        <dbReference type="Proteomes" id="UP001175271"/>
    </source>
</evidence>
<keyword evidence="8" id="KW-1185">Reference proteome</keyword>
<dbReference type="CDD" id="cd00637">
    <property type="entry name" value="7tm_classA_rhodopsin-like"/>
    <property type="match status" value="1"/>
</dbReference>
<feature type="transmembrane region" description="Helical" evidence="5">
    <location>
        <begin position="440"/>
        <end position="462"/>
    </location>
</feature>
<dbReference type="Gene3D" id="1.20.1070.10">
    <property type="entry name" value="Rhodopsin 7-helix transmembrane proteins"/>
    <property type="match status" value="1"/>
</dbReference>
<feature type="transmembrane region" description="Helical" evidence="5">
    <location>
        <begin position="135"/>
        <end position="155"/>
    </location>
</feature>
<keyword evidence="4 5" id="KW-0472">Membrane</keyword>
<feature type="transmembrane region" description="Helical" evidence="5">
    <location>
        <begin position="294"/>
        <end position="314"/>
    </location>
</feature>
<feature type="transmembrane region" description="Helical" evidence="5">
    <location>
        <begin position="183"/>
        <end position="201"/>
    </location>
</feature>
<evidence type="ECO:0000256" key="2">
    <source>
        <dbReference type="ARBA" id="ARBA00022692"/>
    </source>
</evidence>
<name>A0AA39INN0_9BILA</name>